<dbReference type="Proteomes" id="UP000800200">
    <property type="component" value="Unassembled WGS sequence"/>
</dbReference>
<reference evidence="1" key="1">
    <citation type="journal article" date="2020" name="Stud. Mycol.">
        <title>101 Dothideomycetes genomes: a test case for predicting lifestyles and emergence of pathogens.</title>
        <authorList>
            <person name="Haridas S."/>
            <person name="Albert R."/>
            <person name="Binder M."/>
            <person name="Bloem J."/>
            <person name="Labutti K."/>
            <person name="Salamov A."/>
            <person name="Andreopoulos B."/>
            <person name="Baker S."/>
            <person name="Barry K."/>
            <person name="Bills G."/>
            <person name="Bluhm B."/>
            <person name="Cannon C."/>
            <person name="Castanera R."/>
            <person name="Culley D."/>
            <person name="Daum C."/>
            <person name="Ezra D."/>
            <person name="Gonzalez J."/>
            <person name="Henrissat B."/>
            <person name="Kuo A."/>
            <person name="Liang C."/>
            <person name="Lipzen A."/>
            <person name="Lutzoni F."/>
            <person name="Magnuson J."/>
            <person name="Mondo S."/>
            <person name="Nolan M."/>
            <person name="Ohm R."/>
            <person name="Pangilinan J."/>
            <person name="Park H.-J."/>
            <person name="Ramirez L."/>
            <person name="Alfaro M."/>
            <person name="Sun H."/>
            <person name="Tritt A."/>
            <person name="Yoshinaga Y."/>
            <person name="Zwiers L.-H."/>
            <person name="Turgeon B."/>
            <person name="Goodwin S."/>
            <person name="Spatafora J."/>
            <person name="Crous P."/>
            <person name="Grigoriev I."/>
        </authorList>
    </citation>
    <scope>NUCLEOTIDE SEQUENCE</scope>
    <source>
        <strain evidence="1">CBS 207.26</strain>
    </source>
</reference>
<accession>A0A6A6EUI4</accession>
<proteinExistence type="predicted"/>
<sequence>MPLSLTASLLSLRDSRHPSILCESFKAAATNYTIKRASRSTDTGSSGIEICQSSFLPRATFSNHWIRNIIDELRARYFQNRLILNGLLLRSPKSKL</sequence>
<evidence type="ECO:0000313" key="2">
    <source>
        <dbReference type="Proteomes" id="UP000800200"/>
    </source>
</evidence>
<protein>
    <submittedName>
        <fullName evidence="1">Uncharacterized protein</fullName>
    </submittedName>
</protein>
<evidence type="ECO:0000313" key="1">
    <source>
        <dbReference type="EMBL" id="KAF2194408.1"/>
    </source>
</evidence>
<dbReference type="EMBL" id="ML994611">
    <property type="protein sequence ID" value="KAF2194408.1"/>
    <property type="molecule type" value="Genomic_DNA"/>
</dbReference>
<organism evidence="1 2">
    <name type="scientific">Zopfia rhizophila CBS 207.26</name>
    <dbReference type="NCBI Taxonomy" id="1314779"/>
    <lineage>
        <taxon>Eukaryota</taxon>
        <taxon>Fungi</taxon>
        <taxon>Dikarya</taxon>
        <taxon>Ascomycota</taxon>
        <taxon>Pezizomycotina</taxon>
        <taxon>Dothideomycetes</taxon>
        <taxon>Dothideomycetes incertae sedis</taxon>
        <taxon>Zopfiaceae</taxon>
        <taxon>Zopfia</taxon>
    </lineage>
</organism>
<gene>
    <name evidence="1" type="ORF">K469DRAFT_126595</name>
</gene>
<dbReference type="AlphaFoldDB" id="A0A6A6EUI4"/>
<name>A0A6A6EUI4_9PEZI</name>
<keyword evidence="2" id="KW-1185">Reference proteome</keyword>